<reference evidence="1" key="1">
    <citation type="submission" date="2020-03" db="EMBL/GenBank/DDBJ databases">
        <authorList>
            <person name="Weist P."/>
        </authorList>
    </citation>
    <scope>NUCLEOTIDE SEQUENCE</scope>
</reference>
<dbReference type="AlphaFoldDB" id="A0A9N7VQT0"/>
<keyword evidence="2" id="KW-1185">Reference proteome</keyword>
<evidence type="ECO:0000313" key="1">
    <source>
        <dbReference type="EMBL" id="CAB1456651.1"/>
    </source>
</evidence>
<dbReference type="EMBL" id="CADEAL010004306">
    <property type="protein sequence ID" value="CAB1456651.1"/>
    <property type="molecule type" value="Genomic_DNA"/>
</dbReference>
<dbReference type="Proteomes" id="UP001153269">
    <property type="component" value="Unassembled WGS sequence"/>
</dbReference>
<protein>
    <submittedName>
        <fullName evidence="1">Uncharacterized protein</fullName>
    </submittedName>
</protein>
<proteinExistence type="predicted"/>
<name>A0A9N7VQT0_PLEPL</name>
<organism evidence="1 2">
    <name type="scientific">Pleuronectes platessa</name>
    <name type="common">European plaice</name>
    <dbReference type="NCBI Taxonomy" id="8262"/>
    <lineage>
        <taxon>Eukaryota</taxon>
        <taxon>Metazoa</taxon>
        <taxon>Chordata</taxon>
        <taxon>Craniata</taxon>
        <taxon>Vertebrata</taxon>
        <taxon>Euteleostomi</taxon>
        <taxon>Actinopterygii</taxon>
        <taxon>Neopterygii</taxon>
        <taxon>Teleostei</taxon>
        <taxon>Neoteleostei</taxon>
        <taxon>Acanthomorphata</taxon>
        <taxon>Carangaria</taxon>
        <taxon>Pleuronectiformes</taxon>
        <taxon>Pleuronectoidei</taxon>
        <taxon>Pleuronectidae</taxon>
        <taxon>Pleuronectes</taxon>
    </lineage>
</organism>
<accession>A0A9N7VQT0</accession>
<comment type="caution">
    <text evidence="1">The sequence shown here is derived from an EMBL/GenBank/DDBJ whole genome shotgun (WGS) entry which is preliminary data.</text>
</comment>
<sequence length="214" mass="23629">MHCRSSIRVGGVPLLGLRASVVERAEVSTLYTPAQDIITSAKEDLWSSARPSDSLSPLPPTPFLLDRSLWPAGSRNTPDDTEGSWSAVPLSPPSLGTCQPLHRCNTHLPARLSINGAGRHHSVILARHHTTLGRKPAIASCVHERWDRLPTDHVSHQRRRGILVSHYPRVNGPCPSLLFSSSWFYRPSPAWPSRLPDPVAHIPRTHSTCARQVE</sequence>
<gene>
    <name evidence="1" type="ORF">PLEPLA_LOCUS44443</name>
</gene>
<evidence type="ECO:0000313" key="2">
    <source>
        <dbReference type="Proteomes" id="UP001153269"/>
    </source>
</evidence>